<reference evidence="4" key="1">
    <citation type="submission" date="2025-08" db="UniProtKB">
        <authorList>
            <consortium name="RefSeq"/>
        </authorList>
    </citation>
    <scope>IDENTIFICATION</scope>
    <source>
        <tissue evidence="4">Whole larvae</tissue>
    </source>
</reference>
<feature type="compositionally biased region" description="Pro residues" evidence="1">
    <location>
        <begin position="132"/>
        <end position="148"/>
    </location>
</feature>
<dbReference type="GeneID" id="113512531"/>
<dbReference type="RefSeq" id="XP_031770758.1">
    <property type="nucleotide sequence ID" value="XM_031914898.2"/>
</dbReference>
<evidence type="ECO:0000256" key="1">
    <source>
        <dbReference type="SAM" id="MobiDB-lite"/>
    </source>
</evidence>
<sequence>MSSQIFYFILILSPALSRHVPRYSDLDEEDQHLFRAAYDTPAYNQDEYQEPDDLHLGKLDLVKDGLWALKAKIKELKAFDKALAANMLDTKLKVKDLLENHLKPIMNHHHVDVYDKKKPYGYQAPYPQHDPQYPPEPHYIAPPYPGPVPQYGGQQYGHDPYYGH</sequence>
<gene>
    <name evidence="4" type="primary">LOC113512531</name>
</gene>
<dbReference type="Proteomes" id="UP001652740">
    <property type="component" value="Unplaced"/>
</dbReference>
<dbReference type="OrthoDB" id="7475980at2759"/>
<feature type="region of interest" description="Disordered" evidence="1">
    <location>
        <begin position="119"/>
        <end position="153"/>
    </location>
</feature>
<dbReference type="KEGG" id="gmw:113512531"/>
<keyword evidence="3" id="KW-1185">Reference proteome</keyword>
<name>A0A6J3CBQ3_GALME</name>
<proteinExistence type="predicted"/>
<organism evidence="3 4">
    <name type="scientific">Galleria mellonella</name>
    <name type="common">Greater wax moth</name>
    <dbReference type="NCBI Taxonomy" id="7137"/>
    <lineage>
        <taxon>Eukaryota</taxon>
        <taxon>Metazoa</taxon>
        <taxon>Ecdysozoa</taxon>
        <taxon>Arthropoda</taxon>
        <taxon>Hexapoda</taxon>
        <taxon>Insecta</taxon>
        <taxon>Pterygota</taxon>
        <taxon>Neoptera</taxon>
        <taxon>Endopterygota</taxon>
        <taxon>Lepidoptera</taxon>
        <taxon>Glossata</taxon>
        <taxon>Ditrysia</taxon>
        <taxon>Pyraloidea</taxon>
        <taxon>Pyralidae</taxon>
        <taxon>Galleriinae</taxon>
        <taxon>Galleria</taxon>
    </lineage>
</organism>
<dbReference type="InParanoid" id="A0A6J3CBQ3"/>
<accession>A0A6J3CBQ3</accession>
<evidence type="ECO:0000256" key="2">
    <source>
        <dbReference type="SAM" id="SignalP"/>
    </source>
</evidence>
<dbReference type="AlphaFoldDB" id="A0A6J3CBQ3"/>
<keyword evidence="2" id="KW-0732">Signal</keyword>
<protein>
    <submittedName>
        <fullName evidence="4">Uncharacterized protein LOC113512531</fullName>
    </submittedName>
</protein>
<evidence type="ECO:0000313" key="3">
    <source>
        <dbReference type="Proteomes" id="UP001652740"/>
    </source>
</evidence>
<feature type="signal peptide" evidence="2">
    <location>
        <begin position="1"/>
        <end position="17"/>
    </location>
</feature>
<evidence type="ECO:0000313" key="4">
    <source>
        <dbReference type="RefSeq" id="XP_031770758.1"/>
    </source>
</evidence>
<feature type="chain" id="PRO_5026869910" evidence="2">
    <location>
        <begin position="18"/>
        <end position="164"/>
    </location>
</feature>